<dbReference type="Proteomes" id="UP001595462">
    <property type="component" value="Unassembled WGS sequence"/>
</dbReference>
<evidence type="ECO:0000313" key="3">
    <source>
        <dbReference type="Proteomes" id="UP001595462"/>
    </source>
</evidence>
<feature type="transmembrane region" description="Helical" evidence="1">
    <location>
        <begin position="172"/>
        <end position="202"/>
    </location>
</feature>
<protein>
    <recommendedName>
        <fullName evidence="4">Oligosaccharide repeat unit polymerase</fullName>
    </recommendedName>
</protein>
<accession>A0ABV7ESM3</accession>
<feature type="transmembrane region" description="Helical" evidence="1">
    <location>
        <begin position="65"/>
        <end position="86"/>
    </location>
</feature>
<gene>
    <name evidence="2" type="ORF">ACFOSU_17610</name>
</gene>
<evidence type="ECO:0008006" key="4">
    <source>
        <dbReference type="Google" id="ProtNLM"/>
    </source>
</evidence>
<keyword evidence="1" id="KW-1133">Transmembrane helix</keyword>
<feature type="transmembrane region" description="Helical" evidence="1">
    <location>
        <begin position="214"/>
        <end position="232"/>
    </location>
</feature>
<dbReference type="RefSeq" id="WP_380691229.1">
    <property type="nucleotide sequence ID" value="NZ_JBHRSS010000008.1"/>
</dbReference>
<keyword evidence="1" id="KW-0472">Membrane</keyword>
<feature type="transmembrane region" description="Helical" evidence="1">
    <location>
        <begin position="30"/>
        <end position="53"/>
    </location>
</feature>
<keyword evidence="3" id="KW-1185">Reference proteome</keyword>
<proteinExistence type="predicted"/>
<organism evidence="2 3">
    <name type="scientific">Salinisphaera aquimarina</name>
    <dbReference type="NCBI Taxonomy" id="2094031"/>
    <lineage>
        <taxon>Bacteria</taxon>
        <taxon>Pseudomonadati</taxon>
        <taxon>Pseudomonadota</taxon>
        <taxon>Gammaproteobacteria</taxon>
        <taxon>Salinisphaerales</taxon>
        <taxon>Salinisphaeraceae</taxon>
        <taxon>Salinisphaera</taxon>
    </lineage>
</organism>
<feature type="transmembrane region" description="Helical" evidence="1">
    <location>
        <begin position="107"/>
        <end position="125"/>
    </location>
</feature>
<keyword evidence="1" id="KW-0812">Transmembrane</keyword>
<sequence length="425" mass="46328">MTIQVEQAIYIVSAGALLSYLLYAKRKMDVFLIGGVSAILFSLPLAVGTLPGSAGLPDRVVQPTLYISFVFLILAIFVAALCWDSSGRATTKNSREVARRSFAERRLMSGLLALIWFFVFSILLYKNGSGLLFGESKREIVDSATWMHSAFISITSLVSVWWFFFSGLRGKAFAVGILLVSLIIGHRSSIALAGVSLMLLYGKSWPEISLVRRFPLFAPVGLVAAIFSVALLKPLYASFKAGGIASIGDLFTSYGLIQLAQKGSEFLGTQYIFNEIVLKNFTTTGGHIFRGPLSVLPIPRTLYTTPSSEFNDLFQSALFPGRASGMAYNSIGEFYAGAGLLGVFFFVVVMGVSLITLAALMQRSRWNLTPVIAVVAALVAFYSYRNSVAVTAGFIRNIVWPYLMIWLLAKSFSGAGRSQKVDKYG</sequence>
<feature type="transmembrane region" description="Helical" evidence="1">
    <location>
        <begin position="390"/>
        <end position="409"/>
    </location>
</feature>
<feature type="transmembrane region" description="Helical" evidence="1">
    <location>
        <begin position="6"/>
        <end position="23"/>
    </location>
</feature>
<evidence type="ECO:0000313" key="2">
    <source>
        <dbReference type="EMBL" id="MFC3105694.1"/>
    </source>
</evidence>
<evidence type="ECO:0000256" key="1">
    <source>
        <dbReference type="SAM" id="Phobius"/>
    </source>
</evidence>
<feature type="transmembrane region" description="Helical" evidence="1">
    <location>
        <begin position="145"/>
        <end position="165"/>
    </location>
</feature>
<feature type="transmembrane region" description="Helical" evidence="1">
    <location>
        <begin position="334"/>
        <end position="359"/>
    </location>
</feature>
<comment type="caution">
    <text evidence="2">The sequence shown here is derived from an EMBL/GenBank/DDBJ whole genome shotgun (WGS) entry which is preliminary data.</text>
</comment>
<name>A0ABV7ESM3_9GAMM</name>
<reference evidence="3" key="1">
    <citation type="journal article" date="2019" name="Int. J. Syst. Evol. Microbiol.">
        <title>The Global Catalogue of Microorganisms (GCM) 10K type strain sequencing project: providing services to taxonomists for standard genome sequencing and annotation.</title>
        <authorList>
            <consortium name="The Broad Institute Genomics Platform"/>
            <consortium name="The Broad Institute Genome Sequencing Center for Infectious Disease"/>
            <person name="Wu L."/>
            <person name="Ma J."/>
        </authorList>
    </citation>
    <scope>NUCLEOTIDE SEQUENCE [LARGE SCALE GENOMIC DNA]</scope>
    <source>
        <strain evidence="3">KCTC 52640</strain>
    </source>
</reference>
<dbReference type="EMBL" id="JBHRSS010000008">
    <property type="protein sequence ID" value="MFC3105694.1"/>
    <property type="molecule type" value="Genomic_DNA"/>
</dbReference>
<feature type="transmembrane region" description="Helical" evidence="1">
    <location>
        <begin position="366"/>
        <end position="384"/>
    </location>
</feature>